<dbReference type="EMBL" id="BJNZ01000003">
    <property type="protein sequence ID" value="GED08579.1"/>
    <property type="molecule type" value="Genomic_DNA"/>
</dbReference>
<dbReference type="Gene3D" id="3.40.50.2300">
    <property type="match status" value="1"/>
</dbReference>
<comment type="caution">
    <text evidence="2">The sequence shown here is derived from an EMBL/GenBank/DDBJ whole genome shotgun (WGS) entry which is preliminary data.</text>
</comment>
<sequence>MLSVLVVCTGNVCRSPAAQLVLSSVLDGTVEVTSAGTGALVGAPVAGPMARQLARRGLDVSGFVARPVAADLLESAELVLTMTRAHRAAVLELAPATLRRCLLFTEVAALAQRVPSVPEASDDAARLRAVVVGAGRARATLGGLGPDQDIEDPYGHDDDVHARVLDRIVDETDLLVTALRR</sequence>
<evidence type="ECO:0000259" key="1">
    <source>
        <dbReference type="SMART" id="SM00226"/>
    </source>
</evidence>
<accession>A0A4Y4DT83</accession>
<protein>
    <submittedName>
        <fullName evidence="2">Low molecular weight phosphatase family protein</fullName>
    </submittedName>
</protein>
<dbReference type="SMART" id="SM00226">
    <property type="entry name" value="LMWPc"/>
    <property type="match status" value="1"/>
</dbReference>
<dbReference type="GO" id="GO:0004725">
    <property type="term" value="F:protein tyrosine phosphatase activity"/>
    <property type="evidence" value="ECO:0007669"/>
    <property type="project" value="TreeGrafter"/>
</dbReference>
<dbReference type="InterPro" id="IPR050438">
    <property type="entry name" value="LMW_PTPase"/>
</dbReference>
<reference evidence="2 3" key="1">
    <citation type="submission" date="2019-06" db="EMBL/GenBank/DDBJ databases">
        <title>Whole genome shotgun sequence of Cellulosimicrobium cellulans NBRC 15516.</title>
        <authorList>
            <person name="Hosoyama A."/>
            <person name="Uohara A."/>
            <person name="Ohji S."/>
            <person name="Ichikawa N."/>
        </authorList>
    </citation>
    <scope>NUCLEOTIDE SEQUENCE [LARGE SCALE GENOMIC DNA]</scope>
    <source>
        <strain evidence="2 3">NBRC 15516</strain>
    </source>
</reference>
<proteinExistence type="predicted"/>
<dbReference type="Pfam" id="PF01451">
    <property type="entry name" value="LMWPc"/>
    <property type="match status" value="1"/>
</dbReference>
<dbReference type="SUPFAM" id="SSF52788">
    <property type="entry name" value="Phosphotyrosine protein phosphatases I"/>
    <property type="match status" value="1"/>
</dbReference>
<name>A0A4Y4DT83_CELCE</name>
<dbReference type="PANTHER" id="PTHR11717:SF31">
    <property type="entry name" value="LOW MOLECULAR WEIGHT PROTEIN-TYROSINE-PHOSPHATASE ETP-RELATED"/>
    <property type="match status" value="1"/>
</dbReference>
<evidence type="ECO:0000313" key="2">
    <source>
        <dbReference type="EMBL" id="GED08579.1"/>
    </source>
</evidence>
<feature type="domain" description="Phosphotyrosine protein phosphatase I" evidence="1">
    <location>
        <begin position="2"/>
        <end position="178"/>
    </location>
</feature>
<gene>
    <name evidence="2" type="ORF">CCE02nite_05780</name>
</gene>
<evidence type="ECO:0000313" key="3">
    <source>
        <dbReference type="Proteomes" id="UP000316659"/>
    </source>
</evidence>
<dbReference type="RefSeq" id="WP_170227194.1">
    <property type="nucleotide sequence ID" value="NZ_BJNZ01000003.1"/>
</dbReference>
<dbReference type="PANTHER" id="PTHR11717">
    <property type="entry name" value="LOW MOLECULAR WEIGHT PROTEIN TYROSINE PHOSPHATASE"/>
    <property type="match status" value="1"/>
</dbReference>
<dbReference type="InterPro" id="IPR036196">
    <property type="entry name" value="Ptyr_pPase_sf"/>
</dbReference>
<organism evidence="2 3">
    <name type="scientific">Cellulosimicrobium cellulans</name>
    <name type="common">Arthrobacter luteus</name>
    <dbReference type="NCBI Taxonomy" id="1710"/>
    <lineage>
        <taxon>Bacteria</taxon>
        <taxon>Bacillati</taxon>
        <taxon>Actinomycetota</taxon>
        <taxon>Actinomycetes</taxon>
        <taxon>Micrococcales</taxon>
        <taxon>Promicromonosporaceae</taxon>
        <taxon>Cellulosimicrobium</taxon>
    </lineage>
</organism>
<dbReference type="AlphaFoldDB" id="A0A4Y4DT83"/>
<dbReference type="InterPro" id="IPR023485">
    <property type="entry name" value="Ptyr_pPase"/>
</dbReference>
<dbReference type="Proteomes" id="UP000316659">
    <property type="component" value="Unassembled WGS sequence"/>
</dbReference>